<dbReference type="InterPro" id="IPR016163">
    <property type="entry name" value="Ald_DH_C"/>
</dbReference>
<dbReference type="GO" id="GO:0016620">
    <property type="term" value="F:oxidoreductase activity, acting on the aldehyde or oxo group of donors, NAD or NADP as acceptor"/>
    <property type="evidence" value="ECO:0007669"/>
    <property type="project" value="InterPro"/>
</dbReference>
<dbReference type="PANTHER" id="PTHR11699">
    <property type="entry name" value="ALDEHYDE DEHYDROGENASE-RELATED"/>
    <property type="match status" value="1"/>
</dbReference>
<dbReference type="InterPro" id="IPR016161">
    <property type="entry name" value="Ald_DH/histidinol_DH"/>
</dbReference>
<dbReference type="InterPro" id="IPR015590">
    <property type="entry name" value="Aldehyde_DH_dom"/>
</dbReference>
<feature type="domain" description="Aldehyde dehydrogenase" evidence="1">
    <location>
        <begin position="48"/>
        <end position="193"/>
    </location>
</feature>
<reference evidence="2" key="1">
    <citation type="journal article" date="2011" name="Nat. Biotechnol.">
        <title>Genome sequencing and comparison of two nonhuman primate animal models, the cynomolgus and Chinese rhesus macaques.</title>
        <authorList>
            <person name="Yan G."/>
            <person name="Zhang G."/>
            <person name="Fang X."/>
            <person name="Zhang Y."/>
            <person name="Li C."/>
            <person name="Ling F."/>
            <person name="Cooper D.N."/>
            <person name="Li Q."/>
            <person name="Li Y."/>
            <person name="van Gool A.J."/>
            <person name="Du H."/>
            <person name="Chen J."/>
            <person name="Chen R."/>
            <person name="Zhang P."/>
            <person name="Huang Z."/>
            <person name="Thompson J.R."/>
            <person name="Meng Y."/>
            <person name="Bai Y."/>
            <person name="Wang J."/>
            <person name="Zhuo M."/>
            <person name="Wang T."/>
            <person name="Huang Y."/>
            <person name="Wei L."/>
            <person name="Li J."/>
            <person name="Wang Z."/>
            <person name="Hu H."/>
            <person name="Yang P."/>
            <person name="Le L."/>
            <person name="Stenson P.D."/>
            <person name="Li B."/>
            <person name="Liu X."/>
            <person name="Ball E.V."/>
            <person name="An N."/>
            <person name="Huang Q."/>
            <person name="Zhang Y."/>
            <person name="Fan W."/>
            <person name="Zhang X."/>
            <person name="Li Y."/>
            <person name="Wang W."/>
            <person name="Katze M.G."/>
            <person name="Su B."/>
            <person name="Nielsen R."/>
            <person name="Yang H."/>
            <person name="Wang J."/>
            <person name="Wang X."/>
            <person name="Wang J."/>
        </authorList>
    </citation>
    <scope>NUCLEOTIDE SEQUENCE [LARGE SCALE GENOMIC DNA]</scope>
    <source>
        <strain evidence="2">CE-4</strain>
    </source>
</reference>
<evidence type="ECO:0000313" key="2">
    <source>
        <dbReference type="EMBL" id="EHH59786.1"/>
    </source>
</evidence>
<protein>
    <recommendedName>
        <fullName evidence="1">Aldehyde dehydrogenase domain-containing protein</fullName>
    </recommendedName>
</protein>
<sequence length="703" mass="75215">MAATRAGPRAREIFTSLEYGPVPESHACALAWLDTQDRCLGHYVNGKWLKPEHRTSVPCQDPITGENLASCLQAQAEDVAAAVEAARTAFKSWSAHPGVVRAQHLVRLAKVIQKHQRLLWTLESLVTGRAVREVRDGDVQLAQQLLHYHAIQASTQEEALAGWEPMGVIGLILPPTFSFLEMMWRICPALAPGIQKVAFCGALEEGRALRRTLAGECAELGLALGTESLLLLTDTADGGLRLLIQESVWDEAMRRLQERMGRLRSGRGLDGAVDMGARGAAACDLVQRFVREAQSQGAQVPWPVVVASPFRTAKEALALANGTPRGGSASVWSERLGQALELGYGLQVGTVWINAHGLRDPSVPTGGCKESGCSWHGGPDGLYEYLRPSGTPARLSCLSKNLNYDTFGLAVPSTLPAGTEIGPSPAPPYGLFVGGRFQAPGARSSRPIQDSSGNLHGYVAEGGAKDIRGAVEAAHQAFPGWAGQSPGARAALLWALAAALERRKSTLASRLERQGVELKAAEAEVELSARRLRAWGARAQAQGHTLQVAGLRGPVLRLREPLGVLAVVCPDEWPLLAFVSLLAPALAYGNTVVMVPSAACPLLALEVCQDMATLFPAGLANVVTGDRDHLTRCLALHQDVQAMWYFGSAQGSQFVEWASAGNLKPVWVNRGCLRAWDQEAEGAGPELGLRSARTKALWLPMGD</sequence>
<accession>G7PY75</accession>
<feature type="domain" description="Aldehyde dehydrogenase" evidence="1">
    <location>
        <begin position="241"/>
        <end position="300"/>
    </location>
</feature>
<proteinExistence type="predicted"/>
<evidence type="ECO:0000259" key="1">
    <source>
        <dbReference type="Pfam" id="PF00171"/>
    </source>
</evidence>
<organism>
    <name type="scientific">Macaca fascicularis</name>
    <name type="common">Crab-eating macaque</name>
    <name type="synonym">Cynomolgus monkey</name>
    <dbReference type="NCBI Taxonomy" id="9541"/>
    <lineage>
        <taxon>Eukaryota</taxon>
        <taxon>Metazoa</taxon>
        <taxon>Chordata</taxon>
        <taxon>Craniata</taxon>
        <taxon>Vertebrata</taxon>
        <taxon>Euteleostomi</taxon>
        <taxon>Mammalia</taxon>
        <taxon>Eutheria</taxon>
        <taxon>Euarchontoglires</taxon>
        <taxon>Primates</taxon>
        <taxon>Haplorrhini</taxon>
        <taxon>Catarrhini</taxon>
        <taxon>Cercopithecidae</taxon>
        <taxon>Cercopithecinae</taxon>
        <taxon>Macaca</taxon>
    </lineage>
</organism>
<dbReference type="InterPro" id="IPR016162">
    <property type="entry name" value="Ald_DH_N"/>
</dbReference>
<name>G7PY75_MACFA</name>
<gene>
    <name evidence="2" type="ORF">EGM_09976</name>
</gene>
<dbReference type="AlphaFoldDB" id="G7PY75"/>
<dbReference type="Gene3D" id="3.40.605.10">
    <property type="entry name" value="Aldehyde Dehydrogenase, Chain A, domain 1"/>
    <property type="match status" value="3"/>
</dbReference>
<dbReference type="EMBL" id="CM001294">
    <property type="protein sequence ID" value="EHH59786.1"/>
    <property type="molecule type" value="Genomic_DNA"/>
</dbReference>
<feature type="domain" description="Aldehyde dehydrogenase" evidence="1">
    <location>
        <begin position="450"/>
        <end position="671"/>
    </location>
</feature>
<dbReference type="Gene3D" id="3.40.309.10">
    <property type="entry name" value="Aldehyde Dehydrogenase, Chain A, domain 2"/>
    <property type="match status" value="2"/>
</dbReference>
<dbReference type="Proteomes" id="UP000009130">
    <property type="component" value="Chromosome 19"/>
</dbReference>
<dbReference type="SUPFAM" id="SSF53720">
    <property type="entry name" value="ALDH-like"/>
    <property type="match status" value="2"/>
</dbReference>
<feature type="domain" description="Aldehyde dehydrogenase" evidence="1">
    <location>
        <begin position="303"/>
        <end position="387"/>
    </location>
</feature>
<dbReference type="Pfam" id="PF00171">
    <property type="entry name" value="Aldedh"/>
    <property type="match status" value="4"/>
</dbReference>